<keyword evidence="2" id="KW-0472">Membrane</keyword>
<keyword evidence="2" id="KW-1133">Transmembrane helix</keyword>
<dbReference type="SUPFAM" id="SSF82693">
    <property type="entry name" value="Multidrug efflux transporter AcrB pore domain, PN1, PN2, PC1 and PC2 subdomains"/>
    <property type="match status" value="1"/>
</dbReference>
<evidence type="ECO:0000313" key="3">
    <source>
        <dbReference type="EMBL" id="STV71222.1"/>
    </source>
</evidence>
<evidence type="ECO:0000313" key="4">
    <source>
        <dbReference type="Proteomes" id="UP000254863"/>
    </source>
</evidence>
<dbReference type="InterPro" id="IPR027463">
    <property type="entry name" value="AcrB_DN_DC_subdom"/>
</dbReference>
<gene>
    <name evidence="3" type="primary">cusA_3</name>
    <name evidence="3" type="ORF">NCTC11685_00154</name>
</gene>
<protein>
    <submittedName>
        <fullName evidence="3">Cobalt-zinc-cadmium resistance protein CzcA, Cation efflux system protein CusA</fullName>
    </submittedName>
</protein>
<dbReference type="GO" id="GO:0016020">
    <property type="term" value="C:membrane"/>
    <property type="evidence" value="ECO:0007669"/>
    <property type="project" value="InterPro"/>
</dbReference>
<accession>A0A7H4MYU1</accession>
<reference evidence="3 4" key="1">
    <citation type="submission" date="2018-06" db="EMBL/GenBank/DDBJ databases">
        <authorList>
            <consortium name="Pathogen Informatics"/>
            <person name="Doyle S."/>
        </authorList>
    </citation>
    <scope>NUCLEOTIDE SEQUENCE [LARGE SCALE GENOMIC DNA]</scope>
    <source>
        <strain evidence="3 4">NCTC11685</strain>
    </source>
</reference>
<proteinExistence type="predicted"/>
<dbReference type="AlphaFoldDB" id="A0A7H4MYU1"/>
<dbReference type="Gene3D" id="3.30.2090.10">
    <property type="entry name" value="Multidrug efflux transporter AcrB TolC docking domain, DN and DC subdomains"/>
    <property type="match status" value="1"/>
</dbReference>
<dbReference type="GO" id="GO:0022857">
    <property type="term" value="F:transmembrane transporter activity"/>
    <property type="evidence" value="ECO:0007669"/>
    <property type="project" value="InterPro"/>
</dbReference>
<dbReference type="Gene3D" id="3.30.70.1320">
    <property type="entry name" value="Multidrug efflux transporter AcrB pore domain like"/>
    <property type="match status" value="1"/>
</dbReference>
<sequence length="77" mass="8057">MPVLLSDVASVRRGPAIRRGVAELNGQGEVAGGIIIMRSGKNALSTINAVKAKLAEVQKKPARRRGDCSGLRSFAAD</sequence>
<evidence type="ECO:0000256" key="2">
    <source>
        <dbReference type="ARBA" id="ARBA00022989"/>
    </source>
</evidence>
<dbReference type="InterPro" id="IPR001036">
    <property type="entry name" value="Acrflvin-R"/>
</dbReference>
<organism evidence="3 4">
    <name type="scientific">Klebsiella michiganensis</name>
    <dbReference type="NCBI Taxonomy" id="1134687"/>
    <lineage>
        <taxon>Bacteria</taxon>
        <taxon>Pseudomonadati</taxon>
        <taxon>Pseudomonadota</taxon>
        <taxon>Gammaproteobacteria</taxon>
        <taxon>Enterobacterales</taxon>
        <taxon>Enterobacteriaceae</taxon>
        <taxon>Klebsiella/Raoultella group</taxon>
        <taxon>Klebsiella</taxon>
    </lineage>
</organism>
<name>A0A7H4MYU1_9ENTR</name>
<evidence type="ECO:0000256" key="1">
    <source>
        <dbReference type="ARBA" id="ARBA00022692"/>
    </source>
</evidence>
<dbReference type="Proteomes" id="UP000254863">
    <property type="component" value="Unassembled WGS sequence"/>
</dbReference>
<dbReference type="Pfam" id="PF00873">
    <property type="entry name" value="ACR_tran"/>
    <property type="match status" value="1"/>
</dbReference>
<keyword evidence="1" id="KW-0812">Transmembrane</keyword>
<dbReference type="EMBL" id="UGMS01000001">
    <property type="protein sequence ID" value="STV71222.1"/>
    <property type="molecule type" value="Genomic_DNA"/>
</dbReference>
<comment type="caution">
    <text evidence="3">The sequence shown here is derived from an EMBL/GenBank/DDBJ whole genome shotgun (WGS) entry which is preliminary data.</text>
</comment>